<dbReference type="Proteomes" id="UP000006281">
    <property type="component" value="Chromosome"/>
</dbReference>
<dbReference type="AlphaFoldDB" id="K0KB26"/>
<protein>
    <submittedName>
        <fullName evidence="1">Uncharacterized protein</fullName>
    </submittedName>
</protein>
<name>K0KB26_SACES</name>
<organism evidence="1 2">
    <name type="scientific">Saccharothrix espanaensis (strain ATCC 51144 / DSM 44229 / JCM 9112 / NBRC 15066 / NRRL 15764)</name>
    <dbReference type="NCBI Taxonomy" id="1179773"/>
    <lineage>
        <taxon>Bacteria</taxon>
        <taxon>Bacillati</taxon>
        <taxon>Actinomycetota</taxon>
        <taxon>Actinomycetes</taxon>
        <taxon>Pseudonocardiales</taxon>
        <taxon>Pseudonocardiaceae</taxon>
        <taxon>Saccharothrix</taxon>
    </lineage>
</organism>
<reference evidence="1 2" key="1">
    <citation type="journal article" date="2012" name="BMC Genomics">
        <title>Complete genome sequence of Saccharothrix espanaensis DSM 44229T and comparison to the other completely sequenced Pseudonocardiaceae.</title>
        <authorList>
            <person name="Strobel T."/>
            <person name="Al-Dilaimi A."/>
            <person name="Blom J."/>
            <person name="Gessner A."/>
            <person name="Kalinowski J."/>
            <person name="Luzhetska M."/>
            <person name="Puhler A."/>
            <person name="Szczepanowski R."/>
            <person name="Bechthold A."/>
            <person name="Ruckert C."/>
        </authorList>
    </citation>
    <scope>NUCLEOTIDE SEQUENCE [LARGE SCALE GENOMIC DNA]</scope>
    <source>
        <strain evidence="2">ATCC 51144 / DSM 44229 / JCM 9112 / NBRC 15066 / NRRL 15764</strain>
    </source>
</reference>
<gene>
    <name evidence="1" type="ordered locus">BN6_75070</name>
</gene>
<dbReference type="STRING" id="1179773.BN6_75070"/>
<evidence type="ECO:0000313" key="1">
    <source>
        <dbReference type="EMBL" id="CCH34732.1"/>
    </source>
</evidence>
<dbReference type="HOGENOM" id="CLU_1583141_0_0_11"/>
<evidence type="ECO:0000313" key="2">
    <source>
        <dbReference type="Proteomes" id="UP000006281"/>
    </source>
</evidence>
<keyword evidence="2" id="KW-1185">Reference proteome</keyword>
<dbReference type="KEGG" id="sesp:BN6_75070"/>
<accession>K0KB26</accession>
<sequence>MEDGRMHPQQDPDRWARLTAVAGEALAAAKVGEDAVAVDLVTGYLSGSPEGNEEIRELVLLLFSECSDMVSALGSGGATPVKMQVFDEDGQEVPIDDADPPVRTAIRTLLAEVHGDQEAAAEQIEIALANGQPQELATVVLQALRWTVKLALECEVRDLSVAPWIETALDE</sequence>
<dbReference type="PATRIC" id="fig|1179773.3.peg.7580"/>
<dbReference type="eggNOG" id="ENOG5033QKA">
    <property type="taxonomic scope" value="Bacteria"/>
</dbReference>
<dbReference type="EMBL" id="HE804045">
    <property type="protein sequence ID" value="CCH34732.1"/>
    <property type="molecule type" value="Genomic_DNA"/>
</dbReference>
<proteinExistence type="predicted"/>